<gene>
    <name evidence="1" type="ORF">LTR62_003399</name>
</gene>
<proteinExistence type="predicted"/>
<dbReference type="EMBL" id="JAVRRL010000023">
    <property type="protein sequence ID" value="KAK5113530.1"/>
    <property type="molecule type" value="Genomic_DNA"/>
</dbReference>
<evidence type="ECO:0000313" key="1">
    <source>
        <dbReference type="EMBL" id="KAK5113530.1"/>
    </source>
</evidence>
<reference evidence="1" key="1">
    <citation type="submission" date="2023-08" db="EMBL/GenBank/DDBJ databases">
        <title>Black Yeasts Isolated from many extreme environments.</title>
        <authorList>
            <person name="Coleine C."/>
            <person name="Stajich J.E."/>
            <person name="Selbmann L."/>
        </authorList>
    </citation>
    <scope>NUCLEOTIDE SEQUENCE</scope>
    <source>
        <strain evidence="1">CCFEE 5401</strain>
    </source>
</reference>
<dbReference type="AlphaFoldDB" id="A0AAN7TIZ0"/>
<dbReference type="Proteomes" id="UP001310890">
    <property type="component" value="Unassembled WGS sequence"/>
</dbReference>
<comment type="caution">
    <text evidence="1">The sequence shown here is derived from an EMBL/GenBank/DDBJ whole genome shotgun (WGS) entry which is preliminary data.</text>
</comment>
<accession>A0AAN7TIZ0</accession>
<organism evidence="1 2">
    <name type="scientific">Meristemomyces frigidus</name>
    <dbReference type="NCBI Taxonomy" id="1508187"/>
    <lineage>
        <taxon>Eukaryota</taxon>
        <taxon>Fungi</taxon>
        <taxon>Dikarya</taxon>
        <taxon>Ascomycota</taxon>
        <taxon>Pezizomycotina</taxon>
        <taxon>Dothideomycetes</taxon>
        <taxon>Dothideomycetidae</taxon>
        <taxon>Mycosphaerellales</taxon>
        <taxon>Teratosphaeriaceae</taxon>
        <taxon>Meristemomyces</taxon>
    </lineage>
</organism>
<evidence type="ECO:0000313" key="2">
    <source>
        <dbReference type="Proteomes" id="UP001310890"/>
    </source>
</evidence>
<protein>
    <submittedName>
        <fullName evidence="1">Uncharacterized protein</fullName>
    </submittedName>
</protein>
<sequence>MRWNHDSGLVFEETVAHHCDCLPRAYQSPTPPGLASHKGPGVRKLSDICEHKLLTNFDRLGTDSLAGVPSSLVNRLWSLAVKHKYVNLRRWQVFARTGLLSSPNNRYMWEYQCQQCRRLLDVLKILDEPSQKWLTKLTLDLRYMEQADLFQLSRLRNLRSLSILDHGQKAVTDRVMLSWAEAAGRDGAFRSLRCLSISLPRKTNRSTNGHFTKLSLRQLQYFPSLRHICITGQSSTLADMPTTPNEHFGAFAVSRLDTCSFSSIAADTRSAVIEAYIGCSEATERPIHSKVCLDRIAPGRDQTVLKNDHDAVQLRTAKKRKLKNGKSQPLDDMLQ</sequence>
<name>A0AAN7TIZ0_9PEZI</name>